<dbReference type="AlphaFoldDB" id="A0A1T5LZW3"/>
<dbReference type="GO" id="GO:0016829">
    <property type="term" value="F:lyase activity"/>
    <property type="evidence" value="ECO:0007669"/>
    <property type="project" value="UniProtKB-KW"/>
</dbReference>
<dbReference type="STRING" id="36842.SAMN02194393_03622"/>
<dbReference type="InterPro" id="IPR043129">
    <property type="entry name" value="ATPase_NBD"/>
</dbReference>
<dbReference type="EMBL" id="FUZT01000009">
    <property type="protein sequence ID" value="SKC81517.1"/>
    <property type="molecule type" value="Genomic_DNA"/>
</dbReference>
<keyword evidence="2" id="KW-1185">Reference proteome</keyword>
<dbReference type="Gene3D" id="3.30.420.40">
    <property type="match status" value="1"/>
</dbReference>
<dbReference type="InterPro" id="IPR050696">
    <property type="entry name" value="FtsA/MreB"/>
</dbReference>
<evidence type="ECO:0000313" key="2">
    <source>
        <dbReference type="Proteomes" id="UP000190285"/>
    </source>
</evidence>
<dbReference type="InterPro" id="IPR009377">
    <property type="entry name" value="EutA"/>
</dbReference>
<accession>A0A1T5LZW3</accession>
<dbReference type="Pfam" id="PF06277">
    <property type="entry name" value="EutA"/>
    <property type="match status" value="1"/>
</dbReference>
<dbReference type="PANTHER" id="PTHR32432:SF13">
    <property type="entry name" value="ETHANOLAMINE AMMONIA-LYASE REACTIVASE EUTA"/>
    <property type="match status" value="1"/>
</dbReference>
<protein>
    <submittedName>
        <fullName evidence="1">Reactivating factor of Adenosylcobalamin-dependent ethanolamine ammonia lyase</fullName>
    </submittedName>
</protein>
<name>A0A1T5LZW3_9FIRM</name>
<organism evidence="1 2">
    <name type="scientific">Maledivibacter halophilus</name>
    <dbReference type="NCBI Taxonomy" id="36842"/>
    <lineage>
        <taxon>Bacteria</taxon>
        <taxon>Bacillati</taxon>
        <taxon>Bacillota</taxon>
        <taxon>Clostridia</taxon>
        <taxon>Peptostreptococcales</taxon>
        <taxon>Caminicellaceae</taxon>
        <taxon>Maledivibacter</taxon>
    </lineage>
</organism>
<dbReference type="NCBIfam" id="NF007992">
    <property type="entry name" value="PRK10719.1-3"/>
    <property type="match status" value="1"/>
</dbReference>
<dbReference type="OrthoDB" id="1542at2"/>
<dbReference type="Proteomes" id="UP000190285">
    <property type="component" value="Unassembled WGS sequence"/>
</dbReference>
<keyword evidence="1" id="KW-0456">Lyase</keyword>
<evidence type="ECO:0000313" key="1">
    <source>
        <dbReference type="EMBL" id="SKC81517.1"/>
    </source>
</evidence>
<dbReference type="PANTHER" id="PTHR32432">
    <property type="entry name" value="CELL DIVISION PROTEIN FTSA-RELATED"/>
    <property type="match status" value="1"/>
</dbReference>
<dbReference type="SUPFAM" id="SSF53067">
    <property type="entry name" value="Actin-like ATPase domain"/>
    <property type="match status" value="1"/>
</dbReference>
<reference evidence="1 2" key="1">
    <citation type="submission" date="2017-02" db="EMBL/GenBank/DDBJ databases">
        <authorList>
            <person name="Peterson S.W."/>
        </authorList>
    </citation>
    <scope>NUCLEOTIDE SEQUENCE [LARGE SCALE GENOMIC DNA]</scope>
    <source>
        <strain evidence="1 2">M1</strain>
    </source>
</reference>
<dbReference type="PIRSF" id="PIRSF012293">
    <property type="entry name" value="EutA"/>
    <property type="match status" value="1"/>
</dbReference>
<proteinExistence type="predicted"/>
<dbReference type="RefSeq" id="WP_079493474.1">
    <property type="nucleotide sequence ID" value="NZ_FUZT01000009.1"/>
</dbReference>
<gene>
    <name evidence="1" type="ORF">SAMN02194393_03622</name>
</gene>
<sequence>MREYILSVGIDIGTSTTQLVFSRIAIENTASISSVPSIRVVEKKVIYKSDIYLTPLISRDVINGKNIRKIIEGEYKKANIKPPEVGTGAVIITGEAARKDNADEILNTLSGLAGEFVVATAGPDLEGIIAGKGAGAHLISKERGCIAANIDIGGGTTNIAVFKNGEVIDTSCLDIGGRLIRFRKAILEAAYVSSKLEKLANTIGIDIFEGRKLNVDEIQRIVFRMAEILEEVIGIKEKSQELEFMIMDKDLKRNYEIDYISFSGGVADFIYESNIRDKFKYQDIGIVLGEAIGQSKLIKEKKLIKAAETIRATVVGAGSHTTDVSGSTITFTEDILPLKNVPILKITKEEEKLPSKELIELIKNRIGYFSLKKDKQLVGIALSGQSNYSFKEIQSLSKTIIEGMEKIIALNLPLIVIVEKDIAKVLGQSIKAQLKFDKGLICIDSVKVENGDYIDIGKSLAGGKVVPVIVKTLLFSY</sequence>